<evidence type="ECO:0000256" key="10">
    <source>
        <dbReference type="SAM" id="Coils"/>
    </source>
</evidence>
<evidence type="ECO:0000256" key="3">
    <source>
        <dbReference type="ARBA" id="ARBA00005597"/>
    </source>
</evidence>
<dbReference type="InterPro" id="IPR003395">
    <property type="entry name" value="RecF/RecN/SMC_N"/>
</dbReference>
<dbReference type="OMA" id="AFTYQRK"/>
<accession>A0A1S4DIM8</accession>
<dbReference type="GO" id="GO:0005524">
    <property type="term" value="F:ATP binding"/>
    <property type="evidence" value="ECO:0007669"/>
    <property type="project" value="InterPro"/>
</dbReference>
<dbReference type="RefSeq" id="XP_016513243.1">
    <property type="nucleotide sequence ID" value="XM_016657757.1"/>
</dbReference>
<dbReference type="PANTHER" id="PTHR18937:SF12">
    <property type="entry name" value="STRUCTURAL MAINTENANCE OF CHROMOSOMES PROTEIN"/>
    <property type="match status" value="1"/>
</dbReference>
<reference evidence="12" key="1">
    <citation type="submission" date="2025-08" db="UniProtKB">
        <authorList>
            <consortium name="RefSeq"/>
        </authorList>
    </citation>
    <scope>IDENTIFICATION</scope>
</reference>
<dbReference type="CDD" id="cd03275">
    <property type="entry name" value="ABC_SMC1_euk"/>
    <property type="match status" value="1"/>
</dbReference>
<evidence type="ECO:0000259" key="11">
    <source>
        <dbReference type="Pfam" id="PF02463"/>
    </source>
</evidence>
<dbReference type="SMR" id="A0A1S4DIM8"/>
<sequence length="289" mass="33495">MPSQPSPGKIHRLELENFKSYKGFQTIGPFYDFTAIIGPNGAGKSNLMDAISFVLGVRTGQLRGAQLKDLIYAFDDREKEQRGRRAFVRLVYQLATGTEIQFTRTITGAGGSEYRIDGKVVNWDEYNAKLKSLDILVKARNFLVFQGDVESVASKNPRELTNLLEQISGSEEFKRRYEELEEEKARAEEKKALAYQKKKTVNMERKQKKEQKEEAEKHLRLQEQLVSVLIYMFWLQHLLFLSNCKTTLLVFLIDSYMLLSHAPDDFAFPEYLFFNNAFSYVFGWFMNCL</sequence>
<dbReference type="GO" id="GO:0008278">
    <property type="term" value="C:cohesin complex"/>
    <property type="evidence" value="ECO:0007669"/>
    <property type="project" value="InterPro"/>
</dbReference>
<protein>
    <submittedName>
        <fullName evidence="12">Structural maintenance of chromosomes protein 1</fullName>
    </submittedName>
</protein>
<dbReference type="PaxDb" id="4097-A0A1S4DIM8"/>
<dbReference type="AlphaFoldDB" id="A0A1S4DIM8"/>
<dbReference type="InterPro" id="IPR028468">
    <property type="entry name" value="Smc1_ABC"/>
</dbReference>
<keyword evidence="5" id="KW-0132">Cell division</keyword>
<evidence type="ECO:0000256" key="2">
    <source>
        <dbReference type="ARBA" id="ARBA00004286"/>
    </source>
</evidence>
<dbReference type="GO" id="GO:0051301">
    <property type="term" value="P:cell division"/>
    <property type="evidence" value="ECO:0007669"/>
    <property type="project" value="UniProtKB-KW"/>
</dbReference>
<evidence type="ECO:0000256" key="6">
    <source>
        <dbReference type="ARBA" id="ARBA00022776"/>
    </source>
</evidence>
<evidence type="ECO:0000256" key="7">
    <source>
        <dbReference type="ARBA" id="ARBA00023054"/>
    </source>
</evidence>
<name>A0A1S4DIM8_TOBAC</name>
<dbReference type="PANTHER" id="PTHR18937">
    <property type="entry name" value="STRUCTURAL MAINTENANCE OF CHROMOSOMES SMC FAMILY MEMBER"/>
    <property type="match status" value="1"/>
</dbReference>
<dbReference type="Pfam" id="PF02463">
    <property type="entry name" value="SMC_N"/>
    <property type="match status" value="1"/>
</dbReference>
<dbReference type="FunFam" id="3.40.50.300:FF:000564">
    <property type="entry name" value="Structural maintenance of chromosomes 1A"/>
    <property type="match status" value="1"/>
</dbReference>
<evidence type="ECO:0000256" key="8">
    <source>
        <dbReference type="ARBA" id="ARBA00023242"/>
    </source>
</evidence>
<keyword evidence="6" id="KW-0498">Mitosis</keyword>
<dbReference type="GO" id="GO:0007062">
    <property type="term" value="P:sister chromatid cohesion"/>
    <property type="evidence" value="ECO:0007669"/>
    <property type="project" value="InterPro"/>
</dbReference>
<dbReference type="InterPro" id="IPR027417">
    <property type="entry name" value="P-loop_NTPase"/>
</dbReference>
<dbReference type="GO" id="GO:0005634">
    <property type="term" value="C:nucleus"/>
    <property type="evidence" value="ECO:0007669"/>
    <property type="project" value="UniProtKB-SubCell"/>
</dbReference>
<keyword evidence="4" id="KW-0158">Chromosome</keyword>
<proteinExistence type="inferred from homology"/>
<organism evidence="12">
    <name type="scientific">Nicotiana tabacum</name>
    <name type="common">Common tobacco</name>
    <dbReference type="NCBI Taxonomy" id="4097"/>
    <lineage>
        <taxon>Eukaryota</taxon>
        <taxon>Viridiplantae</taxon>
        <taxon>Streptophyta</taxon>
        <taxon>Embryophyta</taxon>
        <taxon>Tracheophyta</taxon>
        <taxon>Spermatophyta</taxon>
        <taxon>Magnoliopsida</taxon>
        <taxon>eudicotyledons</taxon>
        <taxon>Gunneridae</taxon>
        <taxon>Pentapetalae</taxon>
        <taxon>asterids</taxon>
        <taxon>lamiids</taxon>
        <taxon>Solanales</taxon>
        <taxon>Solanaceae</taxon>
        <taxon>Nicotianoideae</taxon>
        <taxon>Nicotianeae</taxon>
        <taxon>Nicotiana</taxon>
    </lineage>
</organism>
<dbReference type="Gene3D" id="3.40.50.300">
    <property type="entry name" value="P-loop containing nucleotide triphosphate hydrolases"/>
    <property type="match status" value="1"/>
</dbReference>
<evidence type="ECO:0000256" key="1">
    <source>
        <dbReference type="ARBA" id="ARBA00004123"/>
    </source>
</evidence>
<dbReference type="STRING" id="4097.A0A1S4DIM8"/>
<evidence type="ECO:0000256" key="9">
    <source>
        <dbReference type="ARBA" id="ARBA00023306"/>
    </source>
</evidence>
<comment type="subcellular location">
    <subcellularLocation>
        <location evidence="2">Chromosome</location>
    </subcellularLocation>
    <subcellularLocation>
        <location evidence="1">Nucleus</location>
    </subcellularLocation>
</comment>
<feature type="coiled-coil region" evidence="10">
    <location>
        <begin position="163"/>
        <end position="225"/>
    </location>
</feature>
<dbReference type="KEGG" id="nta:107830247"/>
<dbReference type="OrthoDB" id="5575062at2759"/>
<evidence type="ECO:0000256" key="5">
    <source>
        <dbReference type="ARBA" id="ARBA00022618"/>
    </source>
</evidence>
<keyword evidence="9" id="KW-0131">Cell cycle</keyword>
<evidence type="ECO:0000313" key="12">
    <source>
        <dbReference type="RefSeq" id="XP_016513243.1"/>
    </source>
</evidence>
<dbReference type="SUPFAM" id="SSF52540">
    <property type="entry name" value="P-loop containing nucleoside triphosphate hydrolases"/>
    <property type="match status" value="1"/>
</dbReference>
<keyword evidence="7 10" id="KW-0175">Coiled coil</keyword>
<evidence type="ECO:0000256" key="4">
    <source>
        <dbReference type="ARBA" id="ARBA00022454"/>
    </source>
</evidence>
<dbReference type="GO" id="GO:0016887">
    <property type="term" value="F:ATP hydrolysis activity"/>
    <property type="evidence" value="ECO:0007669"/>
    <property type="project" value="InterPro"/>
</dbReference>
<comment type="similarity">
    <text evidence="3">Belongs to the SMC family. SMC1 subfamily.</text>
</comment>
<gene>
    <name evidence="12" type="primary">LOC107830247</name>
</gene>
<keyword evidence="8" id="KW-0539">Nucleus</keyword>
<feature type="domain" description="RecF/RecN/SMC N-terminal" evidence="11">
    <location>
        <begin position="10"/>
        <end position="138"/>
    </location>
</feature>